<evidence type="ECO:0000259" key="3">
    <source>
        <dbReference type="Pfam" id="PF17782"/>
    </source>
</evidence>
<dbReference type="Pfam" id="PF17782">
    <property type="entry name" value="WHD_DprA"/>
    <property type="match status" value="1"/>
</dbReference>
<dbReference type="PANTHER" id="PTHR43022">
    <property type="entry name" value="PROTEIN SMF"/>
    <property type="match status" value="1"/>
</dbReference>
<dbReference type="Proteomes" id="UP000718593">
    <property type="component" value="Unassembled WGS sequence"/>
</dbReference>
<dbReference type="Pfam" id="PF02481">
    <property type="entry name" value="DNA_processg_A"/>
    <property type="match status" value="1"/>
</dbReference>
<comment type="caution">
    <text evidence="4">The sequence shown here is derived from an EMBL/GenBank/DDBJ whole genome shotgun (WGS) entry which is preliminary data.</text>
</comment>
<dbReference type="InterPro" id="IPR041614">
    <property type="entry name" value="DprA_WH"/>
</dbReference>
<name>A0A930G058_9RHOO</name>
<protein>
    <submittedName>
        <fullName evidence="4">DNA-protecting protein DprA</fullName>
    </submittedName>
</protein>
<evidence type="ECO:0000313" key="5">
    <source>
        <dbReference type="Proteomes" id="UP000718593"/>
    </source>
</evidence>
<feature type="domain" description="Smf/DprA SLOG" evidence="2">
    <location>
        <begin position="79"/>
        <end position="287"/>
    </location>
</feature>
<evidence type="ECO:0000313" key="4">
    <source>
        <dbReference type="EMBL" id="MBF1163413.1"/>
    </source>
</evidence>
<dbReference type="EMBL" id="JABZMI010000001">
    <property type="protein sequence ID" value="MBF1163413.1"/>
    <property type="molecule type" value="Genomic_DNA"/>
</dbReference>
<dbReference type="InterPro" id="IPR003488">
    <property type="entry name" value="DprA"/>
</dbReference>
<evidence type="ECO:0000259" key="2">
    <source>
        <dbReference type="Pfam" id="PF02481"/>
    </source>
</evidence>
<reference evidence="4" key="1">
    <citation type="submission" date="2020-04" db="EMBL/GenBank/DDBJ databases">
        <title>Deep metagenomics examines the oral microbiome during advanced dental caries in children, revealing novel taxa and co-occurrences with host molecules.</title>
        <authorList>
            <person name="Baker J.L."/>
            <person name="Morton J.T."/>
            <person name="Dinis M."/>
            <person name="Alvarez R."/>
            <person name="Tran N.C."/>
            <person name="Knight R."/>
            <person name="Edlund A."/>
        </authorList>
    </citation>
    <scope>NUCLEOTIDE SEQUENCE</scope>
    <source>
        <strain evidence="4">JCVI_32_bin.24</strain>
    </source>
</reference>
<evidence type="ECO:0000256" key="1">
    <source>
        <dbReference type="ARBA" id="ARBA00006525"/>
    </source>
</evidence>
<dbReference type="InterPro" id="IPR036388">
    <property type="entry name" value="WH-like_DNA-bd_sf"/>
</dbReference>
<organism evidence="4 5">
    <name type="scientific">Dechloromonas agitata</name>
    <dbReference type="NCBI Taxonomy" id="73030"/>
    <lineage>
        <taxon>Bacteria</taxon>
        <taxon>Pseudomonadati</taxon>
        <taxon>Pseudomonadota</taxon>
        <taxon>Betaproteobacteria</taxon>
        <taxon>Rhodocyclales</taxon>
        <taxon>Azonexaceae</taxon>
        <taxon>Dechloromonas</taxon>
    </lineage>
</organism>
<dbReference type="PANTHER" id="PTHR43022:SF1">
    <property type="entry name" value="PROTEIN SMF"/>
    <property type="match status" value="1"/>
</dbReference>
<dbReference type="NCBIfam" id="TIGR00732">
    <property type="entry name" value="dprA"/>
    <property type="match status" value="1"/>
</dbReference>
<sequence length="358" mass="37575">MSDRDSLAAWLRLTLIPGLGGETQRKLLAAFGLPEAIFAAGRLAARSVAGERADRLFDHDATAAVEHALAWAGQPGQTILTLGDDDYPPALLEIADPPTVLYVRGNPALLRRRGIAVVGSRNATPQGIQNAESFARHLAGRGQCIISGLALGIDAAAHRGALAADGETVAVIGTGADRIYPARNKELALAIAARGVIVSEFPLGTPAVAHNFPRRNRIISGLARGVLVVEAAPESGSLITARLAAEQGREVFAIPGSIHSPVARGCHLLIKQGAKLVESAHDILDELVDFDDTPPPPAPPDSSDEPPLLAVLGHDPCALDDLVERSGQSADQLLPELLSLELAGRIATLPGNRYQRLR</sequence>
<proteinExistence type="inferred from homology"/>
<gene>
    <name evidence="4" type="primary">dprA</name>
    <name evidence="4" type="ORF">HXL68_00085</name>
</gene>
<dbReference type="AlphaFoldDB" id="A0A930G058"/>
<dbReference type="GO" id="GO:0009294">
    <property type="term" value="P:DNA-mediated transformation"/>
    <property type="evidence" value="ECO:0007669"/>
    <property type="project" value="InterPro"/>
</dbReference>
<dbReference type="InterPro" id="IPR057666">
    <property type="entry name" value="DrpA_SLOG"/>
</dbReference>
<dbReference type="SUPFAM" id="SSF102405">
    <property type="entry name" value="MCP/YpsA-like"/>
    <property type="match status" value="1"/>
</dbReference>
<feature type="domain" description="DprA winged helix" evidence="3">
    <location>
        <begin position="293"/>
        <end position="352"/>
    </location>
</feature>
<comment type="similarity">
    <text evidence="1">Belongs to the DprA/Smf family.</text>
</comment>
<dbReference type="Gene3D" id="1.10.10.10">
    <property type="entry name" value="Winged helix-like DNA-binding domain superfamily/Winged helix DNA-binding domain"/>
    <property type="match status" value="1"/>
</dbReference>
<accession>A0A930G058</accession>
<dbReference type="Gene3D" id="3.40.50.450">
    <property type="match status" value="1"/>
</dbReference>